<comment type="caution">
    <text evidence="1">The sequence shown here is derived from an EMBL/GenBank/DDBJ whole genome shotgun (WGS) entry which is preliminary data.</text>
</comment>
<evidence type="ECO:0000313" key="1">
    <source>
        <dbReference type="EMBL" id="GAH49429.1"/>
    </source>
</evidence>
<name>X1H6E8_9ZZZZ</name>
<accession>X1H6E8</accession>
<reference evidence="1" key="1">
    <citation type="journal article" date="2014" name="Front. Microbiol.">
        <title>High frequency of phylogenetically diverse reductive dehalogenase-homologous genes in deep subseafloor sedimentary metagenomes.</title>
        <authorList>
            <person name="Kawai M."/>
            <person name="Futagami T."/>
            <person name="Toyoda A."/>
            <person name="Takaki Y."/>
            <person name="Nishi S."/>
            <person name="Hori S."/>
            <person name="Arai W."/>
            <person name="Tsubouchi T."/>
            <person name="Morono Y."/>
            <person name="Uchiyama I."/>
            <person name="Ito T."/>
            <person name="Fujiyama A."/>
            <person name="Inagaki F."/>
            <person name="Takami H."/>
        </authorList>
    </citation>
    <scope>NUCLEOTIDE SEQUENCE</scope>
    <source>
        <strain evidence="1">Expedition CK06-06</strain>
    </source>
</reference>
<proteinExistence type="predicted"/>
<protein>
    <submittedName>
        <fullName evidence="1">Uncharacterized protein</fullName>
    </submittedName>
</protein>
<dbReference type="EMBL" id="BARU01021792">
    <property type="protein sequence ID" value="GAH49429.1"/>
    <property type="molecule type" value="Genomic_DNA"/>
</dbReference>
<dbReference type="Gene3D" id="6.10.250.1450">
    <property type="match status" value="1"/>
</dbReference>
<gene>
    <name evidence="1" type="ORF">S03H2_35599</name>
</gene>
<feature type="non-terminal residue" evidence="1">
    <location>
        <position position="32"/>
    </location>
</feature>
<organism evidence="1">
    <name type="scientific">marine sediment metagenome</name>
    <dbReference type="NCBI Taxonomy" id="412755"/>
    <lineage>
        <taxon>unclassified sequences</taxon>
        <taxon>metagenomes</taxon>
        <taxon>ecological metagenomes</taxon>
    </lineage>
</organism>
<dbReference type="AlphaFoldDB" id="X1H6E8"/>
<sequence>MIKELKSPLRVVLDNYGRINPESIEEYIAQDG</sequence>